<dbReference type="InterPro" id="IPR018867">
    <property type="entry name" value="Cell_div_borealin"/>
</dbReference>
<evidence type="ECO:0000313" key="16">
    <source>
        <dbReference type="Proteomes" id="UP000694569"/>
    </source>
</evidence>
<feature type="compositionally biased region" description="Basic residues" evidence="12">
    <location>
        <begin position="141"/>
        <end position="152"/>
    </location>
</feature>
<dbReference type="Gene3D" id="6.10.140.560">
    <property type="match status" value="1"/>
</dbReference>
<dbReference type="Gene3D" id="6.10.250.1900">
    <property type="match status" value="1"/>
</dbReference>
<comment type="subcellular location">
    <subcellularLocation>
        <location evidence="2">Chromosome</location>
        <location evidence="2">Centromere</location>
    </subcellularLocation>
    <subcellularLocation>
        <location evidence="1">Nucleus</location>
    </subcellularLocation>
</comment>
<evidence type="ECO:0000256" key="6">
    <source>
        <dbReference type="ARBA" id="ARBA00022776"/>
    </source>
</evidence>
<dbReference type="Proteomes" id="UP000694569">
    <property type="component" value="Unplaced"/>
</dbReference>
<dbReference type="GO" id="GO:0051233">
    <property type="term" value="C:spindle midzone"/>
    <property type="evidence" value="ECO:0007669"/>
    <property type="project" value="TreeGrafter"/>
</dbReference>
<evidence type="ECO:0000313" key="15">
    <source>
        <dbReference type="Ensembl" id="ENSLLEP00000003029.1"/>
    </source>
</evidence>
<feature type="domain" description="Borealin C-terminal" evidence="14">
    <location>
        <begin position="164"/>
        <end position="276"/>
    </location>
</feature>
<keyword evidence="9" id="KW-0137">Centromere</keyword>
<evidence type="ECO:0000259" key="13">
    <source>
        <dbReference type="Pfam" id="PF10444"/>
    </source>
</evidence>
<reference evidence="15" key="1">
    <citation type="submission" date="2025-08" db="UniProtKB">
        <authorList>
            <consortium name="Ensembl"/>
        </authorList>
    </citation>
    <scope>IDENTIFICATION</scope>
</reference>
<evidence type="ECO:0000259" key="14">
    <source>
        <dbReference type="Pfam" id="PF10512"/>
    </source>
</evidence>
<sequence>MAPAKKKTTRGQKTRSVKNEKLASFIKDFDGEVKIRVEELKDAMANVLKEVDSLYNIEIIKLPMAVREMSWLDFFAKGGSQKALEAATEVNVDLDEITSSVSQTPFKSTKQVNKHKNNSIDEVDNNPLKIVLRTKSKAKISAKKPTAARKTRASLANVTNTSKRTSKRTRATPSTNKLGDRTMLGFTPKFTPRYDTKVFKTPGLRSENALEPIYSLSENGSPLAPVNDVFISVPTLEGKNIRLLASDVNRIDLRSVDPQAIQNIKLLTSQLEKMCRRLK</sequence>
<evidence type="ECO:0000256" key="10">
    <source>
        <dbReference type="ARBA" id="ARBA00040949"/>
    </source>
</evidence>
<organism evidence="15 16">
    <name type="scientific">Leptobrachium leishanense</name>
    <name type="common">Leishan spiny toad</name>
    <dbReference type="NCBI Taxonomy" id="445787"/>
    <lineage>
        <taxon>Eukaryota</taxon>
        <taxon>Metazoa</taxon>
        <taxon>Chordata</taxon>
        <taxon>Craniata</taxon>
        <taxon>Vertebrata</taxon>
        <taxon>Euteleostomi</taxon>
        <taxon>Amphibia</taxon>
        <taxon>Batrachia</taxon>
        <taxon>Anura</taxon>
        <taxon>Pelobatoidea</taxon>
        <taxon>Megophryidae</taxon>
        <taxon>Leptobrachium</taxon>
    </lineage>
</organism>
<protein>
    <recommendedName>
        <fullName evidence="10">Borealin</fullName>
    </recommendedName>
    <alternativeName>
        <fullName evidence="11">Cell division cycle-associated protein 8</fullName>
    </alternativeName>
</protein>
<dbReference type="GO" id="GO:0005634">
    <property type="term" value="C:nucleus"/>
    <property type="evidence" value="ECO:0007669"/>
    <property type="project" value="UniProtKB-SubCell"/>
</dbReference>
<keyword evidence="6" id="KW-0498">Mitosis</keyword>
<dbReference type="AlphaFoldDB" id="A0A8C5LTP7"/>
<keyword evidence="16" id="KW-1185">Reference proteome</keyword>
<proteinExistence type="inferred from homology"/>
<evidence type="ECO:0000256" key="9">
    <source>
        <dbReference type="ARBA" id="ARBA00023328"/>
    </source>
</evidence>
<dbReference type="Pfam" id="PF10444">
    <property type="entry name" value="Nbl1_Borealin_N"/>
    <property type="match status" value="1"/>
</dbReference>
<dbReference type="GO" id="GO:0000775">
    <property type="term" value="C:chromosome, centromeric region"/>
    <property type="evidence" value="ECO:0007669"/>
    <property type="project" value="UniProtKB-SubCell"/>
</dbReference>
<dbReference type="GeneTree" id="ENSGT00390000011115"/>
<evidence type="ECO:0000256" key="1">
    <source>
        <dbReference type="ARBA" id="ARBA00004123"/>
    </source>
</evidence>
<dbReference type="GO" id="GO:0000070">
    <property type="term" value="P:mitotic sister chromatid segregation"/>
    <property type="evidence" value="ECO:0007669"/>
    <property type="project" value="TreeGrafter"/>
</dbReference>
<evidence type="ECO:0000256" key="8">
    <source>
        <dbReference type="ARBA" id="ARBA00023306"/>
    </source>
</evidence>
<feature type="domain" description="Borealin N-terminal" evidence="13">
    <location>
        <begin position="21"/>
        <end position="77"/>
    </location>
</feature>
<feature type="region of interest" description="Disordered" evidence="12">
    <location>
        <begin position="141"/>
        <end position="186"/>
    </location>
</feature>
<dbReference type="GO" id="GO:0032133">
    <property type="term" value="C:chromosome passenger complex"/>
    <property type="evidence" value="ECO:0007669"/>
    <property type="project" value="TreeGrafter"/>
</dbReference>
<dbReference type="GO" id="GO:0051301">
    <property type="term" value="P:cell division"/>
    <property type="evidence" value="ECO:0007669"/>
    <property type="project" value="UniProtKB-KW"/>
</dbReference>
<keyword evidence="4" id="KW-0158">Chromosome</keyword>
<keyword evidence="7" id="KW-0539">Nucleus</keyword>
<name>A0A8C5LTP7_9ANUR</name>
<keyword evidence="8" id="KW-0131">Cell cycle</keyword>
<dbReference type="PANTHER" id="PTHR16040:SF6">
    <property type="entry name" value="BOREALIN"/>
    <property type="match status" value="1"/>
</dbReference>
<evidence type="ECO:0000256" key="7">
    <source>
        <dbReference type="ARBA" id="ARBA00023242"/>
    </source>
</evidence>
<keyword evidence="5" id="KW-0132">Cell division</keyword>
<evidence type="ECO:0000256" key="4">
    <source>
        <dbReference type="ARBA" id="ARBA00022454"/>
    </source>
</evidence>
<evidence type="ECO:0000256" key="3">
    <source>
        <dbReference type="ARBA" id="ARBA00009914"/>
    </source>
</evidence>
<evidence type="ECO:0000256" key="11">
    <source>
        <dbReference type="ARBA" id="ARBA00041323"/>
    </source>
</evidence>
<dbReference type="Ensembl" id="ENSLLET00000003155.1">
    <property type="protein sequence ID" value="ENSLLEP00000003029.1"/>
    <property type="gene ID" value="ENSLLEG00000001946.1"/>
</dbReference>
<dbReference type="PANTHER" id="PTHR16040">
    <property type="entry name" value="AUSTRALIN, ISOFORM A-RELATED"/>
    <property type="match status" value="1"/>
</dbReference>
<comment type="similarity">
    <text evidence="3">Belongs to the borealin family.</text>
</comment>
<evidence type="ECO:0000256" key="12">
    <source>
        <dbReference type="SAM" id="MobiDB-lite"/>
    </source>
</evidence>
<evidence type="ECO:0000256" key="5">
    <source>
        <dbReference type="ARBA" id="ARBA00022618"/>
    </source>
</evidence>
<dbReference type="OrthoDB" id="6360905at2759"/>
<dbReference type="Pfam" id="PF10512">
    <property type="entry name" value="Borealin"/>
    <property type="match status" value="1"/>
</dbReference>
<dbReference type="InterPro" id="IPR046466">
    <property type="entry name" value="Borealin_C"/>
</dbReference>
<reference evidence="15" key="2">
    <citation type="submission" date="2025-09" db="UniProtKB">
        <authorList>
            <consortium name="Ensembl"/>
        </authorList>
    </citation>
    <scope>IDENTIFICATION</scope>
</reference>
<dbReference type="InterPro" id="IPR018851">
    <property type="entry name" value="Borealin_N"/>
</dbReference>
<evidence type="ECO:0000256" key="2">
    <source>
        <dbReference type="ARBA" id="ARBA00004584"/>
    </source>
</evidence>
<accession>A0A8C5LTP7</accession>